<dbReference type="Pfam" id="PF07730">
    <property type="entry name" value="HisKA_3"/>
    <property type="match status" value="1"/>
</dbReference>
<dbReference type="InterPro" id="IPR003594">
    <property type="entry name" value="HATPase_dom"/>
</dbReference>
<comment type="catalytic activity">
    <reaction evidence="1">
        <text>ATP + protein L-histidine = ADP + protein N-phospho-L-histidine.</text>
        <dbReference type="EC" id="2.7.13.3"/>
    </reaction>
</comment>
<feature type="domain" description="Signal transduction histidine kinase subgroup 3 dimerisation and phosphoacceptor" evidence="11">
    <location>
        <begin position="156"/>
        <end position="221"/>
    </location>
</feature>
<accession>A0A7W8AAR3</accession>
<reference evidence="12 13" key="1">
    <citation type="submission" date="2020-08" db="EMBL/GenBank/DDBJ databases">
        <title>Genomic Encyclopedia of Type Strains, Phase IV (KMG-IV): sequencing the most valuable type-strain genomes for metagenomic binning, comparative biology and taxonomic classification.</title>
        <authorList>
            <person name="Goeker M."/>
        </authorList>
    </citation>
    <scope>NUCLEOTIDE SEQUENCE [LARGE SCALE GENOMIC DNA]</scope>
    <source>
        <strain evidence="12 13">DSM 45385</strain>
    </source>
</reference>
<evidence type="ECO:0000313" key="12">
    <source>
        <dbReference type="EMBL" id="MBB5082695.1"/>
    </source>
</evidence>
<dbReference type="Proteomes" id="UP000568380">
    <property type="component" value="Unassembled WGS sequence"/>
</dbReference>
<dbReference type="GO" id="GO:0016020">
    <property type="term" value="C:membrane"/>
    <property type="evidence" value="ECO:0007669"/>
    <property type="project" value="InterPro"/>
</dbReference>
<dbReference type="RefSeq" id="WP_312896693.1">
    <property type="nucleotide sequence ID" value="NZ_JACHIN010000014.1"/>
</dbReference>
<keyword evidence="9" id="KW-0812">Transmembrane</keyword>
<dbReference type="Gene3D" id="1.20.5.1930">
    <property type="match status" value="1"/>
</dbReference>
<dbReference type="SUPFAM" id="SSF55874">
    <property type="entry name" value="ATPase domain of HSP90 chaperone/DNA topoisomerase II/histidine kinase"/>
    <property type="match status" value="1"/>
</dbReference>
<evidence type="ECO:0000256" key="8">
    <source>
        <dbReference type="ARBA" id="ARBA00023012"/>
    </source>
</evidence>
<evidence type="ECO:0000256" key="9">
    <source>
        <dbReference type="SAM" id="Phobius"/>
    </source>
</evidence>
<dbReference type="EC" id="2.7.13.3" evidence="2"/>
<keyword evidence="7" id="KW-0067">ATP-binding</keyword>
<feature type="domain" description="Histidine kinase/HSP90-like ATPase" evidence="10">
    <location>
        <begin position="256"/>
        <end position="342"/>
    </location>
</feature>
<dbReference type="GO" id="GO:0000155">
    <property type="term" value="F:phosphorelay sensor kinase activity"/>
    <property type="evidence" value="ECO:0007669"/>
    <property type="project" value="InterPro"/>
</dbReference>
<evidence type="ECO:0000256" key="5">
    <source>
        <dbReference type="ARBA" id="ARBA00022741"/>
    </source>
</evidence>
<keyword evidence="4" id="KW-0808">Transferase</keyword>
<keyword evidence="5" id="KW-0547">Nucleotide-binding</keyword>
<gene>
    <name evidence="12" type="ORF">HNR40_008191</name>
</gene>
<keyword evidence="13" id="KW-1185">Reference proteome</keyword>
<evidence type="ECO:0000256" key="3">
    <source>
        <dbReference type="ARBA" id="ARBA00022553"/>
    </source>
</evidence>
<evidence type="ECO:0000259" key="10">
    <source>
        <dbReference type="Pfam" id="PF02518"/>
    </source>
</evidence>
<evidence type="ECO:0000256" key="1">
    <source>
        <dbReference type="ARBA" id="ARBA00000085"/>
    </source>
</evidence>
<protein>
    <recommendedName>
        <fullName evidence="2">histidine kinase</fullName>
        <ecNumber evidence="2">2.7.13.3</ecNumber>
    </recommendedName>
</protein>
<evidence type="ECO:0000313" key="13">
    <source>
        <dbReference type="Proteomes" id="UP000568380"/>
    </source>
</evidence>
<proteinExistence type="predicted"/>
<dbReference type="InterPro" id="IPR036890">
    <property type="entry name" value="HATPase_C_sf"/>
</dbReference>
<dbReference type="GO" id="GO:0005524">
    <property type="term" value="F:ATP binding"/>
    <property type="evidence" value="ECO:0007669"/>
    <property type="project" value="UniProtKB-KW"/>
</dbReference>
<dbReference type="PANTHER" id="PTHR24421:SF10">
    <property type="entry name" value="NITRATE_NITRITE SENSOR PROTEIN NARQ"/>
    <property type="match status" value="1"/>
</dbReference>
<evidence type="ECO:0000256" key="2">
    <source>
        <dbReference type="ARBA" id="ARBA00012438"/>
    </source>
</evidence>
<keyword evidence="9" id="KW-1133">Transmembrane helix</keyword>
<evidence type="ECO:0000256" key="4">
    <source>
        <dbReference type="ARBA" id="ARBA00022679"/>
    </source>
</evidence>
<evidence type="ECO:0000256" key="7">
    <source>
        <dbReference type="ARBA" id="ARBA00022840"/>
    </source>
</evidence>
<dbReference type="PANTHER" id="PTHR24421">
    <property type="entry name" value="NITRATE/NITRITE SENSOR PROTEIN NARX-RELATED"/>
    <property type="match status" value="1"/>
</dbReference>
<dbReference type="CDD" id="cd16917">
    <property type="entry name" value="HATPase_UhpB-NarQ-NarX-like"/>
    <property type="match status" value="1"/>
</dbReference>
<evidence type="ECO:0000256" key="6">
    <source>
        <dbReference type="ARBA" id="ARBA00022777"/>
    </source>
</evidence>
<feature type="transmembrane region" description="Helical" evidence="9">
    <location>
        <begin position="96"/>
        <end position="116"/>
    </location>
</feature>
<evidence type="ECO:0000259" key="11">
    <source>
        <dbReference type="Pfam" id="PF07730"/>
    </source>
</evidence>
<name>A0A7W8AAR3_9ACTN</name>
<dbReference type="EMBL" id="JACHIN010000014">
    <property type="protein sequence ID" value="MBB5082695.1"/>
    <property type="molecule type" value="Genomic_DNA"/>
</dbReference>
<dbReference type="Gene3D" id="3.30.565.10">
    <property type="entry name" value="Histidine kinase-like ATPase, C-terminal domain"/>
    <property type="match status" value="1"/>
</dbReference>
<comment type="caution">
    <text evidence="12">The sequence shown here is derived from an EMBL/GenBank/DDBJ whole genome shotgun (WGS) entry which is preliminary data.</text>
</comment>
<dbReference type="InterPro" id="IPR011712">
    <property type="entry name" value="Sig_transdc_His_kin_sub3_dim/P"/>
</dbReference>
<keyword evidence="3" id="KW-0597">Phosphoprotein</keyword>
<keyword evidence="8" id="KW-0902">Two-component regulatory system</keyword>
<feature type="transmembrane region" description="Helical" evidence="9">
    <location>
        <begin position="57"/>
        <end position="84"/>
    </location>
</feature>
<dbReference type="AlphaFoldDB" id="A0A7W8AAR3"/>
<sequence>MKRIGRGWAVRAARDVLTGVAALALLLALPFAPRPILRAARTLGRVRQPDPGDLRVIAWLAAHGVLGPGTLLVIGSMLSMIGVIWRVYTPYPSKNLTVAFTLSILAITLLSVLTAYTSVRVQDYLALVLLGETPEARRIRELTASRAAAVDAQAAELRRIERDLHDGAQARLIAMRMNLGLARKSTDPAQTRELVEEAWHSAAQALDDLRGLVRGIHPPVLADRGLTGAIQAAAMLCPVPVELDIDLPGRPEAPVESALYFAAAEALSNVAAHSQATRAWVRLRYPGDRIRLTVGDDGRGGADSSAGTGLLGIERRLSAFDGTLTVTSPLGGPTELTMELPCALSSRKISHSSETA</sequence>
<dbReference type="Pfam" id="PF02518">
    <property type="entry name" value="HATPase_c"/>
    <property type="match status" value="1"/>
</dbReference>
<organism evidence="12 13">
    <name type="scientific">Nonomuraea endophytica</name>
    <dbReference type="NCBI Taxonomy" id="714136"/>
    <lineage>
        <taxon>Bacteria</taxon>
        <taxon>Bacillati</taxon>
        <taxon>Actinomycetota</taxon>
        <taxon>Actinomycetes</taxon>
        <taxon>Streptosporangiales</taxon>
        <taxon>Streptosporangiaceae</taxon>
        <taxon>Nonomuraea</taxon>
    </lineage>
</organism>
<keyword evidence="6 12" id="KW-0418">Kinase</keyword>
<dbReference type="InterPro" id="IPR050482">
    <property type="entry name" value="Sensor_HK_TwoCompSys"/>
</dbReference>
<dbReference type="GO" id="GO:0046983">
    <property type="term" value="F:protein dimerization activity"/>
    <property type="evidence" value="ECO:0007669"/>
    <property type="project" value="InterPro"/>
</dbReference>
<keyword evidence="9" id="KW-0472">Membrane</keyword>